<comment type="caution">
    <text evidence="1">The sequence shown here is derived from an EMBL/GenBank/DDBJ whole genome shotgun (WGS) entry which is preliminary data.</text>
</comment>
<organism evidence="1 2">
    <name type="scientific">Mesotoga infera</name>
    <dbReference type="NCBI Taxonomy" id="1236046"/>
    <lineage>
        <taxon>Bacteria</taxon>
        <taxon>Thermotogati</taxon>
        <taxon>Thermotogota</taxon>
        <taxon>Thermotogae</taxon>
        <taxon>Kosmotogales</taxon>
        <taxon>Kosmotogaceae</taxon>
        <taxon>Mesotoga</taxon>
    </lineage>
</organism>
<name>A0A124G113_9BACT</name>
<proteinExistence type="predicted"/>
<protein>
    <submittedName>
        <fullName evidence="1">Uncharacterized protein</fullName>
    </submittedName>
</protein>
<dbReference type="Proteomes" id="UP000055014">
    <property type="component" value="Unassembled WGS sequence"/>
</dbReference>
<sequence length="118" mass="13217">MPPDSLTASFHLLDSKDRLNGKHPVGEMLGGTFRETAFLVQQTSDEGYVVAGETDSNDKDVYGNHGLNDLWIVKLDPYGTILLQKCLGGSDYDPAFSIESNREYIGRQLRHCRKNEIK</sequence>
<dbReference type="AlphaFoldDB" id="A0A124G113"/>
<dbReference type="EMBL" id="LGGW01000110">
    <property type="protein sequence ID" value="KUK89201.1"/>
    <property type="molecule type" value="Genomic_DNA"/>
</dbReference>
<evidence type="ECO:0000313" key="2">
    <source>
        <dbReference type="Proteomes" id="UP000055014"/>
    </source>
</evidence>
<gene>
    <name evidence="1" type="ORF">XE02_1132</name>
</gene>
<dbReference type="PATRIC" id="fig|1236046.5.peg.958"/>
<accession>A0A124G113</accession>
<evidence type="ECO:0000313" key="1">
    <source>
        <dbReference type="EMBL" id="KUK89201.1"/>
    </source>
</evidence>
<reference evidence="2" key="1">
    <citation type="journal article" date="2015" name="MBio">
        <title>Genome-Resolved Metagenomic Analysis Reveals Roles for Candidate Phyla and Other Microbial Community Members in Biogeochemical Transformations in Oil Reservoirs.</title>
        <authorList>
            <person name="Hu P."/>
            <person name="Tom L."/>
            <person name="Singh A."/>
            <person name="Thomas B.C."/>
            <person name="Baker B.J."/>
            <person name="Piceno Y.M."/>
            <person name="Andersen G.L."/>
            <person name="Banfield J.F."/>
        </authorList>
    </citation>
    <scope>NUCLEOTIDE SEQUENCE [LARGE SCALE GENOMIC DNA]</scope>
</reference>